<feature type="compositionally biased region" description="Basic and acidic residues" evidence="1">
    <location>
        <begin position="9"/>
        <end position="26"/>
    </location>
</feature>
<organism evidence="2 3">
    <name type="scientific">Granulicella aggregans</name>
    <dbReference type="NCBI Taxonomy" id="474949"/>
    <lineage>
        <taxon>Bacteria</taxon>
        <taxon>Pseudomonadati</taxon>
        <taxon>Acidobacteriota</taxon>
        <taxon>Terriglobia</taxon>
        <taxon>Terriglobales</taxon>
        <taxon>Acidobacteriaceae</taxon>
        <taxon>Granulicella</taxon>
    </lineage>
</organism>
<dbReference type="Proteomes" id="UP000540989">
    <property type="component" value="Unassembled WGS sequence"/>
</dbReference>
<dbReference type="EMBL" id="JACHIP010000015">
    <property type="protein sequence ID" value="MBB5060553.1"/>
    <property type="molecule type" value="Genomic_DNA"/>
</dbReference>
<name>A0A7W7ZIT8_9BACT</name>
<feature type="compositionally biased region" description="Basic and acidic residues" evidence="1">
    <location>
        <begin position="51"/>
        <end position="68"/>
    </location>
</feature>
<proteinExistence type="predicted"/>
<dbReference type="RefSeq" id="WP_184222914.1">
    <property type="nucleotide sequence ID" value="NZ_JACHIP010000015.1"/>
</dbReference>
<dbReference type="AlphaFoldDB" id="A0A7W7ZIT8"/>
<evidence type="ECO:0000313" key="3">
    <source>
        <dbReference type="Proteomes" id="UP000540989"/>
    </source>
</evidence>
<gene>
    <name evidence="2" type="ORF">HDF16_005289</name>
</gene>
<comment type="caution">
    <text evidence="2">The sequence shown here is derived from an EMBL/GenBank/DDBJ whole genome shotgun (WGS) entry which is preliminary data.</text>
</comment>
<accession>A0A7W7ZIT8</accession>
<evidence type="ECO:0000256" key="1">
    <source>
        <dbReference type="SAM" id="MobiDB-lite"/>
    </source>
</evidence>
<reference evidence="2 3" key="1">
    <citation type="submission" date="2020-08" db="EMBL/GenBank/DDBJ databases">
        <title>Genomic Encyclopedia of Type Strains, Phase IV (KMG-V): Genome sequencing to study the core and pangenomes of soil and plant-associated prokaryotes.</title>
        <authorList>
            <person name="Whitman W."/>
        </authorList>
    </citation>
    <scope>NUCLEOTIDE SEQUENCE [LARGE SCALE GENOMIC DNA]</scope>
    <source>
        <strain evidence="2 3">M8UP14</strain>
    </source>
</reference>
<evidence type="ECO:0000313" key="2">
    <source>
        <dbReference type="EMBL" id="MBB5060553.1"/>
    </source>
</evidence>
<protein>
    <submittedName>
        <fullName evidence="2">Uncharacterized protein</fullName>
    </submittedName>
</protein>
<feature type="region of interest" description="Disordered" evidence="1">
    <location>
        <begin position="1"/>
        <end position="68"/>
    </location>
</feature>
<sequence length="68" mass="7436">MATLTTSKKNSEPKSDFGLPEERKYPMPDVAHARNAKARASQAEQAGKLSAADKKKVDSKADKVLHKK</sequence>
<keyword evidence="3" id="KW-1185">Reference proteome</keyword>